<evidence type="ECO:0000313" key="2">
    <source>
        <dbReference type="EMBL" id="NEZ59131.1"/>
    </source>
</evidence>
<protein>
    <submittedName>
        <fullName evidence="2">Iron dicitrate transport regulator FecR</fullName>
    </submittedName>
</protein>
<dbReference type="Gene3D" id="2.60.120.1440">
    <property type="match status" value="1"/>
</dbReference>
<name>A0A6M0RTX0_9CYAN</name>
<keyword evidence="3" id="KW-1185">Reference proteome</keyword>
<evidence type="ECO:0000313" key="3">
    <source>
        <dbReference type="Proteomes" id="UP000481033"/>
    </source>
</evidence>
<dbReference type="InterPro" id="IPR006860">
    <property type="entry name" value="FecR"/>
</dbReference>
<dbReference type="Proteomes" id="UP000481033">
    <property type="component" value="Unassembled WGS sequence"/>
</dbReference>
<evidence type="ECO:0000259" key="1">
    <source>
        <dbReference type="Pfam" id="PF04773"/>
    </source>
</evidence>
<comment type="caution">
    <text evidence="2">The sequence shown here is derived from an EMBL/GenBank/DDBJ whole genome shotgun (WGS) entry which is preliminary data.</text>
</comment>
<reference evidence="2 3" key="1">
    <citation type="journal article" date="2020" name="Microb. Ecol.">
        <title>Ecogenomics of the Marine Benthic Filamentous Cyanobacterium Adonisia.</title>
        <authorList>
            <person name="Walter J.M."/>
            <person name="Coutinho F.H."/>
            <person name="Leomil L."/>
            <person name="Hargreaves P.I."/>
            <person name="Campeao M.E."/>
            <person name="Vieira V.V."/>
            <person name="Silva B.S."/>
            <person name="Fistarol G.O."/>
            <person name="Salomon P.S."/>
            <person name="Sawabe T."/>
            <person name="Mino S."/>
            <person name="Hosokawa M."/>
            <person name="Miyashita H."/>
            <person name="Maruyama F."/>
            <person name="van Verk M.C."/>
            <person name="Dutilh B.E."/>
            <person name="Thompson C.C."/>
            <person name="Thompson F.L."/>
        </authorList>
    </citation>
    <scope>NUCLEOTIDE SEQUENCE [LARGE SCALE GENOMIC DNA]</scope>
    <source>
        <strain evidence="2 3">CCMR0081</strain>
    </source>
</reference>
<dbReference type="Pfam" id="PF04773">
    <property type="entry name" value="FecR"/>
    <property type="match status" value="1"/>
</dbReference>
<feature type="domain" description="FecR protein" evidence="1">
    <location>
        <begin position="85"/>
        <end position="185"/>
    </location>
</feature>
<dbReference type="AlphaFoldDB" id="A0A6M0RTX0"/>
<dbReference type="PANTHER" id="PTHR38731:SF1">
    <property type="entry name" value="FECR PROTEIN DOMAIN-CONTAINING PROTEIN"/>
    <property type="match status" value="1"/>
</dbReference>
<gene>
    <name evidence="2" type="ORF">DXZ20_26505</name>
</gene>
<dbReference type="EMBL" id="QXHD01000004">
    <property type="protein sequence ID" value="NEZ59131.1"/>
    <property type="molecule type" value="Genomic_DNA"/>
</dbReference>
<accession>A0A6M0RTX0</accession>
<dbReference type="PANTHER" id="PTHR38731">
    <property type="entry name" value="LIPL45-RELATED LIPOPROTEIN-RELATED"/>
    <property type="match status" value="1"/>
</dbReference>
<proteinExistence type="predicted"/>
<organism evidence="2 3">
    <name type="scientific">Adonisia turfae CCMR0081</name>
    <dbReference type="NCBI Taxonomy" id="2292702"/>
    <lineage>
        <taxon>Bacteria</taxon>
        <taxon>Bacillati</taxon>
        <taxon>Cyanobacteriota</taxon>
        <taxon>Adonisia</taxon>
        <taxon>Adonisia turfae</taxon>
    </lineage>
</organism>
<sequence>MSTSRYTNMNVRLMLRPKRLKQVILGSLVATTAISITLIPAWEAQSAAERWLRVERISGNVTTLAGGRKNAQIGDHLTAVGHGLITGNRSSAHLSADDGIGTIAVAQNTRLTIRQLAVLSDGSKTTVIDVPQGQARLQVRRFTHPNSRLELHTPSGVAAVRGTEFGVSVDDAGQTNVATLEGQVEASAQNVAVPVDAGMVSIIHPGEPPTPARSLDRKLDIQWELYEWRDDHFYMAGRIDAANTLLALGEALSVSRTGHFEQKLELSSRNQPVILTVQNAVGESRTHRMLPWLSND</sequence>